<proteinExistence type="inferred from homology"/>
<keyword evidence="2" id="KW-0677">Repeat</keyword>
<dbReference type="PANTHER" id="PTHR12655">
    <property type="entry name" value="ACYL-COA THIOESTERASE"/>
    <property type="match status" value="1"/>
</dbReference>
<dbReference type="InterPro" id="IPR033120">
    <property type="entry name" value="HOTDOG_ACOT"/>
</dbReference>
<comment type="similarity">
    <text evidence="1">Belongs to the acyl coenzyme A hydrolase family.</text>
</comment>
<dbReference type="AlphaFoldDB" id="A0A2C9KZF9"/>
<organism evidence="6 7">
    <name type="scientific">Biomphalaria glabrata</name>
    <name type="common">Bloodfluke planorb</name>
    <name type="synonym">Freshwater snail</name>
    <dbReference type="NCBI Taxonomy" id="6526"/>
    <lineage>
        <taxon>Eukaryota</taxon>
        <taxon>Metazoa</taxon>
        <taxon>Spiralia</taxon>
        <taxon>Lophotrochozoa</taxon>
        <taxon>Mollusca</taxon>
        <taxon>Gastropoda</taxon>
        <taxon>Heterobranchia</taxon>
        <taxon>Euthyneura</taxon>
        <taxon>Panpulmonata</taxon>
        <taxon>Hygrophila</taxon>
        <taxon>Lymnaeoidea</taxon>
        <taxon>Planorbidae</taxon>
        <taxon>Biomphalaria</taxon>
    </lineage>
</organism>
<keyword evidence="3" id="KW-0378">Hydrolase</keyword>
<accession>A0A2C9KZF9</accession>
<evidence type="ECO:0000256" key="2">
    <source>
        <dbReference type="ARBA" id="ARBA00022737"/>
    </source>
</evidence>
<protein>
    <submittedName>
        <fullName evidence="6">HotDog ACOT-type domain-containing protein</fullName>
    </submittedName>
</protein>
<dbReference type="EnsemblMetazoa" id="BGLB025216-RA">
    <property type="protein sequence ID" value="BGLB025216-PA"/>
    <property type="gene ID" value="BGLB025216"/>
</dbReference>
<dbReference type="Gene3D" id="3.10.129.10">
    <property type="entry name" value="Hotdog Thioesterase"/>
    <property type="match status" value="1"/>
</dbReference>
<evidence type="ECO:0000256" key="3">
    <source>
        <dbReference type="ARBA" id="ARBA00022801"/>
    </source>
</evidence>
<dbReference type="VEuPathDB" id="VectorBase:BGLAX_043464"/>
<evidence type="ECO:0000313" key="7">
    <source>
        <dbReference type="Proteomes" id="UP000076420"/>
    </source>
</evidence>
<evidence type="ECO:0000256" key="4">
    <source>
        <dbReference type="ARBA" id="ARBA00022946"/>
    </source>
</evidence>
<dbReference type="VEuPathDB" id="VectorBase:BGLB025216"/>
<dbReference type="Proteomes" id="UP000076420">
    <property type="component" value="Unassembled WGS sequence"/>
</dbReference>
<evidence type="ECO:0000259" key="5">
    <source>
        <dbReference type="PROSITE" id="PS51770"/>
    </source>
</evidence>
<dbReference type="GO" id="GO:0006637">
    <property type="term" value="P:acyl-CoA metabolic process"/>
    <property type="evidence" value="ECO:0007669"/>
    <property type="project" value="TreeGrafter"/>
</dbReference>
<name>A0A2C9KZF9_BIOGL</name>
<evidence type="ECO:0000313" key="6">
    <source>
        <dbReference type="EnsemblMetazoa" id="BGLB025216-PA"/>
    </source>
</evidence>
<feature type="domain" description="HotDog ACOT-type" evidence="5">
    <location>
        <begin position="26"/>
        <end position="156"/>
    </location>
</feature>
<reference evidence="6" key="1">
    <citation type="submission" date="2020-05" db="UniProtKB">
        <authorList>
            <consortium name="EnsemblMetazoa"/>
        </authorList>
    </citation>
    <scope>IDENTIFICATION</scope>
    <source>
        <strain evidence="6">BB02</strain>
    </source>
</reference>
<dbReference type="PROSITE" id="PS51770">
    <property type="entry name" value="HOTDOG_ACOT"/>
    <property type="match status" value="1"/>
</dbReference>
<dbReference type="SUPFAM" id="SSF54637">
    <property type="entry name" value="Thioesterase/thiol ester dehydrase-isomerase"/>
    <property type="match status" value="1"/>
</dbReference>
<keyword evidence="4" id="KW-0809">Transit peptide</keyword>
<dbReference type="InterPro" id="IPR029069">
    <property type="entry name" value="HotDog_dom_sf"/>
</dbReference>
<evidence type="ECO:0000256" key="1">
    <source>
        <dbReference type="ARBA" id="ARBA00010458"/>
    </source>
</evidence>
<dbReference type="GO" id="GO:0005739">
    <property type="term" value="C:mitochondrion"/>
    <property type="evidence" value="ECO:0007669"/>
    <property type="project" value="TreeGrafter"/>
</dbReference>
<dbReference type="STRING" id="6526.A0A2C9KZF9"/>
<sequence length="158" mass="17752">IEETKVTGVMQKVVSDQSLLPKRKPSDSYVQAVIPLSDPDNNVRDKYITFAKKIRFGRLLEDFDSLAGLICYNHNLNPALGPDQKSPYAFVTRLVDRIEQSPSKLLSPYKDIILDGQVTWVGRSSMECTMNIKQEIDGELAKVITARYLFVAVLSETS</sequence>
<dbReference type="PANTHER" id="PTHR12655:SF0">
    <property type="entry name" value="ACYL-COENZYME A THIOESTERASE 9, MITOCHONDRIAL"/>
    <property type="match status" value="1"/>
</dbReference>
<dbReference type="GO" id="GO:0047617">
    <property type="term" value="F:fatty acyl-CoA hydrolase activity"/>
    <property type="evidence" value="ECO:0007669"/>
    <property type="project" value="TreeGrafter"/>
</dbReference>